<gene>
    <name evidence="2" type="ORF">SD72_07115</name>
</gene>
<feature type="compositionally biased region" description="Polar residues" evidence="1">
    <location>
        <begin position="1"/>
        <end position="11"/>
    </location>
</feature>
<feature type="region of interest" description="Disordered" evidence="1">
    <location>
        <begin position="62"/>
        <end position="87"/>
    </location>
</feature>
<proteinExistence type="predicted"/>
<evidence type="ECO:0000313" key="3">
    <source>
        <dbReference type="Proteomes" id="UP000032120"/>
    </source>
</evidence>
<dbReference type="Proteomes" id="UP000032120">
    <property type="component" value="Unassembled WGS sequence"/>
</dbReference>
<evidence type="ECO:0000256" key="1">
    <source>
        <dbReference type="SAM" id="MobiDB-lite"/>
    </source>
</evidence>
<comment type="caution">
    <text evidence="2">The sequence shown here is derived from an EMBL/GenBank/DDBJ whole genome shotgun (WGS) entry which is preliminary data.</text>
</comment>
<feature type="region of interest" description="Disordered" evidence="1">
    <location>
        <begin position="1"/>
        <end position="43"/>
    </location>
</feature>
<name>A0A0D0IMA8_9MICO</name>
<evidence type="ECO:0000313" key="2">
    <source>
        <dbReference type="EMBL" id="KIP52729.1"/>
    </source>
</evidence>
<keyword evidence="3" id="KW-1185">Reference proteome</keyword>
<dbReference type="RefSeq" id="WP_232299674.1">
    <property type="nucleotide sequence ID" value="NZ_JXSQ01000007.1"/>
</dbReference>
<sequence>MSAQHDIQIRNTEAAARRGTPQTPPHPHRHAWRTESSHPTSEGLISYARCSRCGDRRIELRENAPAARQLSRDIGKASSQRATSALG</sequence>
<dbReference type="EMBL" id="JXSQ01000007">
    <property type="protein sequence ID" value="KIP52729.1"/>
    <property type="molecule type" value="Genomic_DNA"/>
</dbReference>
<feature type="compositionally biased region" description="Polar residues" evidence="1">
    <location>
        <begin position="77"/>
        <end position="87"/>
    </location>
</feature>
<dbReference type="AlphaFoldDB" id="A0A0D0IMA8"/>
<reference evidence="2 3" key="1">
    <citation type="submission" date="2015-01" db="EMBL/GenBank/DDBJ databases">
        <title>Draft genome sequence of Leucobacter komagatae strain VKM ST2845.</title>
        <authorList>
            <person name="Karlyshev A.V."/>
            <person name="Kudryashova E.B."/>
        </authorList>
    </citation>
    <scope>NUCLEOTIDE SEQUENCE [LARGE SCALE GENOMIC DNA]</scope>
    <source>
        <strain evidence="2 3">VKM ST2845</strain>
    </source>
</reference>
<accession>A0A0D0IMA8</accession>
<protein>
    <submittedName>
        <fullName evidence="2">Uncharacterized protein</fullName>
    </submittedName>
</protein>
<organism evidence="2 3">
    <name type="scientific">Leucobacter komagatae</name>
    <dbReference type="NCBI Taxonomy" id="55969"/>
    <lineage>
        <taxon>Bacteria</taxon>
        <taxon>Bacillati</taxon>
        <taxon>Actinomycetota</taxon>
        <taxon>Actinomycetes</taxon>
        <taxon>Micrococcales</taxon>
        <taxon>Microbacteriaceae</taxon>
        <taxon>Leucobacter</taxon>
    </lineage>
</organism>